<dbReference type="Proteomes" id="UP000054248">
    <property type="component" value="Unassembled WGS sequence"/>
</dbReference>
<accession>A0A0C3QVI9</accession>
<evidence type="ECO:0000313" key="1">
    <source>
        <dbReference type="EMBL" id="KIO33626.1"/>
    </source>
</evidence>
<reference evidence="2" key="2">
    <citation type="submission" date="2015-01" db="EMBL/GenBank/DDBJ databases">
        <title>Evolutionary Origins and Diversification of the Mycorrhizal Mutualists.</title>
        <authorList>
            <consortium name="DOE Joint Genome Institute"/>
            <consortium name="Mycorrhizal Genomics Consortium"/>
            <person name="Kohler A."/>
            <person name="Kuo A."/>
            <person name="Nagy L.G."/>
            <person name="Floudas D."/>
            <person name="Copeland A."/>
            <person name="Barry K.W."/>
            <person name="Cichocki N."/>
            <person name="Veneault-Fourrey C."/>
            <person name="LaButti K."/>
            <person name="Lindquist E.A."/>
            <person name="Lipzen A."/>
            <person name="Lundell T."/>
            <person name="Morin E."/>
            <person name="Murat C."/>
            <person name="Riley R."/>
            <person name="Ohm R."/>
            <person name="Sun H."/>
            <person name="Tunlid A."/>
            <person name="Henrissat B."/>
            <person name="Grigoriev I.V."/>
            <person name="Hibbett D.S."/>
            <person name="Martin F."/>
        </authorList>
    </citation>
    <scope>NUCLEOTIDE SEQUENCE [LARGE SCALE GENOMIC DNA]</scope>
    <source>
        <strain evidence="2">MUT 4182</strain>
    </source>
</reference>
<dbReference type="AlphaFoldDB" id="A0A0C3QVI9"/>
<dbReference type="OrthoDB" id="3143640at2759"/>
<evidence type="ECO:0000313" key="2">
    <source>
        <dbReference type="Proteomes" id="UP000054248"/>
    </source>
</evidence>
<sequence>MPLLYPRPHHDSDASVLTLKMLSLYSNPAIIKQQPPLLSLQQEEVEAVQCNENVSEVETTAEAMDELLELVKSTTSTDAPIILRCNLPTLQSQDPQTGFGIDLYDLRALHAKSLVFVHAFIDKLRAAGYQASYKLTVSAATSCTLIRVAAGDPYASLPQNELDRVCCKLREKLSLVQRDRLYITTLCNIPALIIS</sequence>
<proteinExistence type="predicted"/>
<organism evidence="1 2">
    <name type="scientific">Tulasnella calospora MUT 4182</name>
    <dbReference type="NCBI Taxonomy" id="1051891"/>
    <lineage>
        <taxon>Eukaryota</taxon>
        <taxon>Fungi</taxon>
        <taxon>Dikarya</taxon>
        <taxon>Basidiomycota</taxon>
        <taxon>Agaricomycotina</taxon>
        <taxon>Agaricomycetes</taxon>
        <taxon>Cantharellales</taxon>
        <taxon>Tulasnellaceae</taxon>
        <taxon>Tulasnella</taxon>
    </lineage>
</organism>
<dbReference type="HOGENOM" id="CLU_1397267_0_0_1"/>
<reference evidence="1 2" key="1">
    <citation type="submission" date="2014-04" db="EMBL/GenBank/DDBJ databases">
        <authorList>
            <consortium name="DOE Joint Genome Institute"/>
            <person name="Kuo A."/>
            <person name="Girlanda M."/>
            <person name="Perotto S."/>
            <person name="Kohler A."/>
            <person name="Nagy L.G."/>
            <person name="Floudas D."/>
            <person name="Copeland A."/>
            <person name="Barry K.W."/>
            <person name="Cichocki N."/>
            <person name="Veneault-Fourrey C."/>
            <person name="LaButti K."/>
            <person name="Lindquist E.A."/>
            <person name="Lipzen A."/>
            <person name="Lundell T."/>
            <person name="Morin E."/>
            <person name="Murat C."/>
            <person name="Sun H."/>
            <person name="Tunlid A."/>
            <person name="Henrissat B."/>
            <person name="Grigoriev I.V."/>
            <person name="Hibbett D.S."/>
            <person name="Martin F."/>
            <person name="Nordberg H.P."/>
            <person name="Cantor M.N."/>
            <person name="Hua S.X."/>
        </authorList>
    </citation>
    <scope>NUCLEOTIDE SEQUENCE [LARGE SCALE GENOMIC DNA]</scope>
    <source>
        <strain evidence="1 2">MUT 4182</strain>
    </source>
</reference>
<gene>
    <name evidence="1" type="ORF">M407DRAFT_241000</name>
</gene>
<name>A0A0C3QVI9_9AGAM</name>
<protein>
    <submittedName>
        <fullName evidence="1">Uncharacterized protein</fullName>
    </submittedName>
</protein>
<dbReference type="EMBL" id="KN822947">
    <property type="protein sequence ID" value="KIO33626.1"/>
    <property type="molecule type" value="Genomic_DNA"/>
</dbReference>
<keyword evidence="2" id="KW-1185">Reference proteome</keyword>